<dbReference type="RefSeq" id="WP_147302606.1">
    <property type="nucleotide sequence ID" value="NZ_QRDL01000010.1"/>
</dbReference>
<organism evidence="1 2">
    <name type="scientific">Ectopseudomonas oleovorans</name>
    <name type="common">Pseudomonas oleovorans</name>
    <dbReference type="NCBI Taxonomy" id="301"/>
    <lineage>
        <taxon>Bacteria</taxon>
        <taxon>Pseudomonadati</taxon>
        <taxon>Pseudomonadota</taxon>
        <taxon>Gammaproteobacteria</taxon>
        <taxon>Pseudomonadales</taxon>
        <taxon>Pseudomonadaceae</taxon>
        <taxon>Ectopseudomonas</taxon>
    </lineage>
</organism>
<dbReference type="Gene3D" id="1.10.30.50">
    <property type="match status" value="1"/>
</dbReference>
<dbReference type="AlphaFoldDB" id="A0A3D9E7H9"/>
<accession>A0A3D9E7H9</accession>
<dbReference type="Proteomes" id="UP000256988">
    <property type="component" value="Unassembled WGS sequence"/>
</dbReference>
<evidence type="ECO:0000313" key="1">
    <source>
        <dbReference type="EMBL" id="REC99026.1"/>
    </source>
</evidence>
<reference evidence="1 2" key="1">
    <citation type="submission" date="2018-07" db="EMBL/GenBank/DDBJ databases">
        <title>Genome sequencing of rice bacterial endophytes.</title>
        <authorList>
            <person name="Venturi V."/>
        </authorList>
    </citation>
    <scope>NUCLEOTIDE SEQUENCE [LARGE SCALE GENOMIC DNA]</scope>
    <source>
        <strain evidence="1 2">AG1002</strain>
    </source>
</reference>
<sequence>MRYVNRSATTVPISLTLTSGRVKDEMDAARIFYRSYDPASIGSKAFTFKEYKDFDVQHGLRELFKNKCAYCEGELLDDVEVEHFRPKGGVTEDPAHHGYWWLAHTWSNLLPSCGHCNKRRRQHIATESMTEDELLALQAKKPKISYGKMNQFPIAGTRATYSAPDLAPEQPYLINPCEEDPELFFEWSTRGHYSIVVANAADPNSSARALRNISVFGLNRLRLVQSRTIRLNELRYQRIQILEALMNDATGPESVLNLQDALRKVEALKQYCSAEKPYSAMAKAFVESFRAELLGMVAAREIHS</sequence>
<evidence type="ECO:0000313" key="2">
    <source>
        <dbReference type="Proteomes" id="UP000256988"/>
    </source>
</evidence>
<comment type="caution">
    <text evidence="1">The sequence shown here is derived from an EMBL/GenBank/DDBJ whole genome shotgun (WGS) entry which is preliminary data.</text>
</comment>
<name>A0A3D9E7H9_ECTOL</name>
<dbReference type="InterPro" id="IPR003615">
    <property type="entry name" value="HNH_nuc"/>
</dbReference>
<protein>
    <submittedName>
        <fullName evidence="1">Uncharacterized protein (TIGR02646 family)</fullName>
    </submittedName>
</protein>
<dbReference type="EMBL" id="QRDL01000010">
    <property type="protein sequence ID" value="REC99026.1"/>
    <property type="molecule type" value="Genomic_DNA"/>
</dbReference>
<gene>
    <name evidence="1" type="ORF">DFO60_4823</name>
</gene>
<dbReference type="CDD" id="cd00085">
    <property type="entry name" value="HNHc"/>
    <property type="match status" value="1"/>
</dbReference>
<proteinExistence type="predicted"/>